<dbReference type="CDD" id="cd12921">
    <property type="entry name" value="VKOR_4"/>
    <property type="match status" value="1"/>
</dbReference>
<evidence type="ECO:0000256" key="5">
    <source>
        <dbReference type="ARBA" id="ARBA00022989"/>
    </source>
</evidence>
<dbReference type="Pfam" id="PF13462">
    <property type="entry name" value="Thioredoxin_4"/>
    <property type="match status" value="1"/>
</dbReference>
<feature type="transmembrane region" description="Helical" evidence="10">
    <location>
        <begin position="258"/>
        <end position="278"/>
    </location>
</feature>
<keyword evidence="8" id="KW-1015">Disulfide bond</keyword>
<dbReference type="InterPro" id="IPR012336">
    <property type="entry name" value="Thioredoxin-like_fold"/>
</dbReference>
<evidence type="ECO:0000259" key="11">
    <source>
        <dbReference type="SMART" id="SM00756"/>
    </source>
</evidence>
<comment type="subcellular location">
    <subcellularLocation>
        <location evidence="1">Membrane</location>
        <topology evidence="1">Multi-pass membrane protein</topology>
    </subcellularLocation>
</comment>
<dbReference type="InterPro" id="IPR036249">
    <property type="entry name" value="Thioredoxin-like_sf"/>
</dbReference>
<dbReference type="CDD" id="cd02972">
    <property type="entry name" value="DsbA_family"/>
    <property type="match status" value="1"/>
</dbReference>
<dbReference type="Proteomes" id="UP000028933">
    <property type="component" value="Chromosome"/>
</dbReference>
<reference evidence="12" key="2">
    <citation type="journal article" date="2015" name="Genome Biol. Evol.">
        <title>Complete Genome Sequence and Transcriptomic Analysis of the Novel Pathogen Elizabethkingia anophelis in Response to Oxidative Stress.</title>
        <authorList>
            <person name="Li Y."/>
            <person name="Liu Y."/>
            <person name="Chew S.C."/>
            <person name="Tay M."/>
            <person name="Salido M.M."/>
            <person name="Teo J."/>
            <person name="Lauro F.M."/>
            <person name="Givskov M."/>
            <person name="Yang L."/>
        </authorList>
    </citation>
    <scope>NUCLEOTIDE SEQUENCE</scope>
    <source>
        <strain evidence="12">NUHP1</strain>
    </source>
</reference>
<dbReference type="KEGG" id="eao:BD94_1011"/>
<dbReference type="Pfam" id="PF07884">
    <property type="entry name" value="VKOR"/>
    <property type="match status" value="1"/>
</dbReference>
<dbReference type="Gene3D" id="3.40.30.10">
    <property type="entry name" value="Glutaredoxin"/>
    <property type="match status" value="1"/>
</dbReference>
<evidence type="ECO:0000256" key="6">
    <source>
        <dbReference type="ARBA" id="ARBA00023002"/>
    </source>
</evidence>
<keyword evidence="3 10" id="KW-0812">Transmembrane</keyword>
<evidence type="ECO:0000313" key="13">
    <source>
        <dbReference type="Proteomes" id="UP000028933"/>
    </source>
</evidence>
<evidence type="ECO:0000256" key="10">
    <source>
        <dbReference type="SAM" id="Phobius"/>
    </source>
</evidence>
<evidence type="ECO:0000256" key="9">
    <source>
        <dbReference type="ARBA" id="ARBA00023284"/>
    </source>
</evidence>
<proteinExistence type="inferred from homology"/>
<accession>A0A077EB36</accession>
<evidence type="ECO:0000256" key="7">
    <source>
        <dbReference type="ARBA" id="ARBA00023136"/>
    </source>
</evidence>
<sequence length="504" mass="58842">MNFDQLIHQLKLDKEEFYFQFNSHPDYPSALALSDTLGFFRIENDAYEIEEDIWGELPDKYVAIVKQDGQSKFTLVQRTKDGYDLFSDKKYHYSEKEFLENVGNFVLIMNDQHQEKTDKIEKKNIFYILIGLFLLISLPFNTLWSNAFNVLSVIGIMLSYELFFQDLGQTSAIISNICGGGAGQGPDVRSSCDKVIGSGTFSLFGLKLQDYSFIYFLSLFFIGILIPFSGTVLFVFSTISLLVVVYSLYMQSVVLKAFCKVCLFIAAILIGQFVLSLLKLNGGYHIYPFLISLVLMGGIFGLVYYLKNLNLKYDELKKNHMKNIRFKRNFQLFKRELEAEEPISFENPKELFFVGNPESKLHMAIISNPYCGFCKGGHEIIQKLLDKSDDISVQIRFNYRDFRADENFKKLLSKLYEIYLKDQKEFLNALHFWFEKRDHDVFFKTYGEAEINQPFLHALEIQTLENDKHSLNFTPIFIVNKYKYPSVYEREDIYYFIDDLMEEQ</sequence>
<dbReference type="GO" id="GO:0016491">
    <property type="term" value="F:oxidoreductase activity"/>
    <property type="evidence" value="ECO:0007669"/>
    <property type="project" value="UniProtKB-KW"/>
</dbReference>
<dbReference type="GO" id="GO:0048038">
    <property type="term" value="F:quinone binding"/>
    <property type="evidence" value="ECO:0007669"/>
    <property type="project" value="UniProtKB-KW"/>
</dbReference>
<reference evidence="12" key="1">
    <citation type="journal article" date="2013" name="Lancet">
        <title>First case of E anophelis outbreak in an intensive-care unit.</title>
        <authorList>
            <person name="Teo J."/>
            <person name="Tan S.Y."/>
            <person name="Tay M."/>
            <person name="Ding Y."/>
            <person name="Kjelleberg S."/>
            <person name="Givskov M."/>
            <person name="Lin R.T."/>
            <person name="Yang L."/>
        </authorList>
    </citation>
    <scope>NUCLEOTIDE SEQUENCE [LARGE SCALE GENOMIC DNA]</scope>
    <source>
        <strain evidence="12">NUHP1</strain>
    </source>
</reference>
<evidence type="ECO:0000313" key="12">
    <source>
        <dbReference type="EMBL" id="AIL44786.1"/>
    </source>
</evidence>
<name>A0A077EB36_9FLAO</name>
<feature type="transmembrane region" description="Helical" evidence="10">
    <location>
        <begin position="213"/>
        <end position="246"/>
    </location>
</feature>
<gene>
    <name evidence="12" type="ORF">BD94_1011</name>
</gene>
<dbReference type="HOGENOM" id="CLU_037935_1_0_10"/>
<feature type="domain" description="Vitamin K epoxide reductase" evidence="11">
    <location>
        <begin position="141"/>
        <end position="280"/>
    </location>
</feature>
<dbReference type="AlphaFoldDB" id="A0A077EB36"/>
<dbReference type="RefSeq" id="WP_024565286.1">
    <property type="nucleotide sequence ID" value="NZ_CP007547.1"/>
</dbReference>
<evidence type="ECO:0000256" key="2">
    <source>
        <dbReference type="ARBA" id="ARBA00006214"/>
    </source>
</evidence>
<evidence type="ECO:0000256" key="1">
    <source>
        <dbReference type="ARBA" id="ARBA00004141"/>
    </source>
</evidence>
<dbReference type="eggNOG" id="COG1651">
    <property type="taxonomic scope" value="Bacteria"/>
</dbReference>
<keyword evidence="4" id="KW-0874">Quinone</keyword>
<keyword evidence="6" id="KW-0560">Oxidoreductase</keyword>
<dbReference type="InterPro" id="IPR012932">
    <property type="entry name" value="VKOR"/>
</dbReference>
<evidence type="ECO:0000256" key="8">
    <source>
        <dbReference type="ARBA" id="ARBA00023157"/>
    </source>
</evidence>
<keyword evidence="5 10" id="KW-1133">Transmembrane helix</keyword>
<feature type="transmembrane region" description="Helical" evidence="10">
    <location>
        <begin position="284"/>
        <end position="306"/>
    </location>
</feature>
<protein>
    <recommendedName>
        <fullName evidence="11">Vitamin K epoxide reductase domain-containing protein</fullName>
    </recommendedName>
</protein>
<dbReference type="EMBL" id="CP007547">
    <property type="protein sequence ID" value="AIL44786.1"/>
    <property type="molecule type" value="Genomic_DNA"/>
</dbReference>
<dbReference type="InterPro" id="IPR038354">
    <property type="entry name" value="VKOR_sf"/>
</dbReference>
<keyword evidence="7 10" id="KW-0472">Membrane</keyword>
<evidence type="ECO:0000256" key="3">
    <source>
        <dbReference type="ARBA" id="ARBA00022692"/>
    </source>
</evidence>
<dbReference type="Gene3D" id="1.20.1440.130">
    <property type="entry name" value="VKOR domain"/>
    <property type="match status" value="1"/>
</dbReference>
<feature type="transmembrane region" description="Helical" evidence="10">
    <location>
        <begin position="125"/>
        <end position="144"/>
    </location>
</feature>
<evidence type="ECO:0000256" key="4">
    <source>
        <dbReference type="ARBA" id="ARBA00022719"/>
    </source>
</evidence>
<dbReference type="SMART" id="SM00756">
    <property type="entry name" value="VKc"/>
    <property type="match status" value="1"/>
</dbReference>
<dbReference type="STRING" id="1338011.BD94_1011"/>
<organism evidence="12 13">
    <name type="scientific">Elizabethkingia anophelis NUHP1</name>
    <dbReference type="NCBI Taxonomy" id="1338011"/>
    <lineage>
        <taxon>Bacteria</taxon>
        <taxon>Pseudomonadati</taxon>
        <taxon>Bacteroidota</taxon>
        <taxon>Flavobacteriia</taxon>
        <taxon>Flavobacteriales</taxon>
        <taxon>Weeksellaceae</taxon>
        <taxon>Elizabethkingia</taxon>
    </lineage>
</organism>
<comment type="similarity">
    <text evidence="2">Belongs to the VKOR family.</text>
</comment>
<keyword evidence="9" id="KW-0676">Redox-active center</keyword>
<dbReference type="SUPFAM" id="SSF52833">
    <property type="entry name" value="Thioredoxin-like"/>
    <property type="match status" value="1"/>
</dbReference>
<dbReference type="GO" id="GO:0016020">
    <property type="term" value="C:membrane"/>
    <property type="evidence" value="ECO:0007669"/>
    <property type="project" value="UniProtKB-SubCell"/>
</dbReference>